<dbReference type="AlphaFoldDB" id="A0A8D8YE26"/>
<proteinExistence type="predicted"/>
<reference evidence="2" key="1">
    <citation type="submission" date="2021-05" db="EMBL/GenBank/DDBJ databases">
        <authorList>
            <person name="Alioto T."/>
            <person name="Alioto T."/>
            <person name="Gomez Garrido J."/>
        </authorList>
    </citation>
    <scope>NUCLEOTIDE SEQUENCE</scope>
</reference>
<keyword evidence="1" id="KW-1133">Transmembrane helix</keyword>
<evidence type="ECO:0000256" key="1">
    <source>
        <dbReference type="SAM" id="Phobius"/>
    </source>
</evidence>
<keyword evidence="1" id="KW-0472">Membrane</keyword>
<keyword evidence="1" id="KW-0812">Transmembrane</keyword>
<evidence type="ECO:0000313" key="2">
    <source>
        <dbReference type="EMBL" id="CAG6726966.1"/>
    </source>
</evidence>
<feature type="transmembrane region" description="Helical" evidence="1">
    <location>
        <begin position="29"/>
        <end position="48"/>
    </location>
</feature>
<name>A0A8D8YE26_9HEMI</name>
<sequence>MFKDISIMHSNVVFNLTFHFCLFRLDFRIMFPSILLFCILSYVPVSYYPHSYKLLTPQLLFIHQYYPHPHSYSPSDIHSSIVYPHSYPHLTFLHLFSPHSHSSYPV</sequence>
<protein>
    <submittedName>
        <fullName evidence="2">Uncharacterized protein</fullName>
    </submittedName>
</protein>
<dbReference type="EMBL" id="HBUF01372798">
    <property type="protein sequence ID" value="CAG6726966.1"/>
    <property type="molecule type" value="Transcribed_RNA"/>
</dbReference>
<organism evidence="2">
    <name type="scientific">Cacopsylla melanoneura</name>
    <dbReference type="NCBI Taxonomy" id="428564"/>
    <lineage>
        <taxon>Eukaryota</taxon>
        <taxon>Metazoa</taxon>
        <taxon>Ecdysozoa</taxon>
        <taxon>Arthropoda</taxon>
        <taxon>Hexapoda</taxon>
        <taxon>Insecta</taxon>
        <taxon>Pterygota</taxon>
        <taxon>Neoptera</taxon>
        <taxon>Paraneoptera</taxon>
        <taxon>Hemiptera</taxon>
        <taxon>Sternorrhyncha</taxon>
        <taxon>Psylloidea</taxon>
        <taxon>Psyllidae</taxon>
        <taxon>Psyllinae</taxon>
        <taxon>Cacopsylla</taxon>
    </lineage>
</organism>
<accession>A0A8D8YE26</accession>